<dbReference type="RefSeq" id="WP_243376035.1">
    <property type="nucleotide sequence ID" value="NZ_JAKZJU020000001.1"/>
</dbReference>
<gene>
    <name evidence="3 7" type="primary">rplF</name>
    <name evidence="7" type="ORF">MUN46_002105</name>
</gene>
<dbReference type="InterPro" id="IPR000702">
    <property type="entry name" value="Ribosomal_uL6-like"/>
</dbReference>
<dbReference type="PIRSF" id="PIRSF002162">
    <property type="entry name" value="Ribosomal_L6"/>
    <property type="match status" value="1"/>
</dbReference>
<dbReference type="InterPro" id="IPR002358">
    <property type="entry name" value="Ribosomal_uL6_CS"/>
</dbReference>
<reference evidence="7" key="1">
    <citation type="submission" date="2023-03" db="EMBL/GenBank/DDBJ databases">
        <title>Mesosutterella sp. nov. isolated from porcine feces.</title>
        <authorList>
            <person name="Yu S."/>
        </authorList>
    </citation>
    <scope>NUCLEOTIDE SEQUENCE</scope>
    <source>
        <strain evidence="7">AGMB02718</strain>
    </source>
</reference>
<dbReference type="InterPro" id="IPR019906">
    <property type="entry name" value="Ribosomal_uL6_bac-type"/>
</dbReference>
<comment type="similarity">
    <text evidence="3 4">Belongs to the universal ribosomal protein uL6 family.</text>
</comment>
<keyword evidence="3 5" id="KW-0699">rRNA-binding</keyword>
<dbReference type="Pfam" id="PF00347">
    <property type="entry name" value="Ribosomal_L6"/>
    <property type="match status" value="2"/>
</dbReference>
<dbReference type="PROSITE" id="PS00525">
    <property type="entry name" value="RIBOSOMAL_L6_1"/>
    <property type="match status" value="1"/>
</dbReference>
<comment type="subunit">
    <text evidence="3">Part of the 50S ribosomal subunit.</text>
</comment>
<dbReference type="InterPro" id="IPR036789">
    <property type="entry name" value="Ribosomal_uL6-like_a/b-dom_sf"/>
</dbReference>
<keyword evidence="1 3" id="KW-0689">Ribosomal protein</keyword>
<name>A0ABT7IK47_9BURK</name>
<evidence type="ECO:0000256" key="5">
    <source>
        <dbReference type="RuleBase" id="RU003870"/>
    </source>
</evidence>
<accession>A0ABT7IK47</accession>
<evidence type="ECO:0000256" key="3">
    <source>
        <dbReference type="HAMAP-Rule" id="MF_01365"/>
    </source>
</evidence>
<dbReference type="PANTHER" id="PTHR11655">
    <property type="entry name" value="60S/50S RIBOSOMAL PROTEIN L6/L9"/>
    <property type="match status" value="1"/>
</dbReference>
<evidence type="ECO:0000313" key="8">
    <source>
        <dbReference type="Proteomes" id="UP001165481"/>
    </source>
</evidence>
<comment type="function">
    <text evidence="3 5">This protein binds to the 23S rRNA, and is important in its secondary structure. It is located near the subunit interface in the base of the L7/L12 stalk, and near the tRNA binding site of the peptidyltransferase center.</text>
</comment>
<evidence type="ECO:0000256" key="1">
    <source>
        <dbReference type="ARBA" id="ARBA00022980"/>
    </source>
</evidence>
<sequence>MSRIAKVPVVLSSGVECKVTADSITLKGKVGEVSTHILPRVDIVQEGSSLKFSAKDDSREANQNSGTMTAIVRSMNKGVSEGYTKTLTLVGVGYRAQAQGNKLNLSLGFSHPVVHEMPAGVVVKTPTPTSIVISGADKQLIGQVAADVRSYRKPEPYKGKGIRYENEVVIIKETKKK</sequence>
<dbReference type="NCBIfam" id="TIGR03654">
    <property type="entry name" value="L6_bact"/>
    <property type="match status" value="1"/>
</dbReference>
<proteinExistence type="inferred from homology"/>
<dbReference type="GO" id="GO:0005840">
    <property type="term" value="C:ribosome"/>
    <property type="evidence" value="ECO:0007669"/>
    <property type="project" value="UniProtKB-KW"/>
</dbReference>
<evidence type="ECO:0000259" key="6">
    <source>
        <dbReference type="Pfam" id="PF00347"/>
    </source>
</evidence>
<dbReference type="InterPro" id="IPR020040">
    <property type="entry name" value="Ribosomal_uL6_a/b-dom"/>
</dbReference>
<dbReference type="EMBL" id="JAKZJU020000001">
    <property type="protein sequence ID" value="MDL2058744.1"/>
    <property type="molecule type" value="Genomic_DNA"/>
</dbReference>
<keyword evidence="2 3" id="KW-0687">Ribonucleoprotein</keyword>
<protein>
    <recommendedName>
        <fullName evidence="3">Large ribosomal subunit protein uL6</fullName>
    </recommendedName>
</protein>
<dbReference type="HAMAP" id="MF_01365_B">
    <property type="entry name" value="Ribosomal_uL6_B"/>
    <property type="match status" value="1"/>
</dbReference>
<comment type="caution">
    <text evidence="7">The sequence shown here is derived from an EMBL/GenBank/DDBJ whole genome shotgun (WGS) entry which is preliminary data.</text>
</comment>
<evidence type="ECO:0000256" key="4">
    <source>
        <dbReference type="RuleBase" id="RU003869"/>
    </source>
</evidence>
<feature type="domain" description="Large ribosomal subunit protein uL6 alpha-beta" evidence="6">
    <location>
        <begin position="90"/>
        <end position="164"/>
    </location>
</feature>
<dbReference type="PRINTS" id="PR00059">
    <property type="entry name" value="RIBOSOMALL6"/>
</dbReference>
<dbReference type="Gene3D" id="3.90.930.12">
    <property type="entry name" value="Ribosomal protein L6, alpha-beta domain"/>
    <property type="match status" value="2"/>
</dbReference>
<dbReference type="SUPFAM" id="SSF56053">
    <property type="entry name" value="Ribosomal protein L6"/>
    <property type="match status" value="2"/>
</dbReference>
<evidence type="ECO:0000313" key="7">
    <source>
        <dbReference type="EMBL" id="MDL2058744.1"/>
    </source>
</evidence>
<organism evidence="7 8">
    <name type="scientific">Mesosutterella faecium</name>
    <dbReference type="NCBI Taxonomy" id="2925194"/>
    <lineage>
        <taxon>Bacteria</taxon>
        <taxon>Pseudomonadati</taxon>
        <taxon>Pseudomonadota</taxon>
        <taxon>Betaproteobacteria</taxon>
        <taxon>Burkholderiales</taxon>
        <taxon>Sutterellaceae</taxon>
        <taxon>Mesosutterella</taxon>
    </lineage>
</organism>
<evidence type="ECO:0000256" key="2">
    <source>
        <dbReference type="ARBA" id="ARBA00023274"/>
    </source>
</evidence>
<keyword evidence="8" id="KW-1185">Reference proteome</keyword>
<keyword evidence="3 5" id="KW-0694">RNA-binding</keyword>
<feature type="domain" description="Large ribosomal subunit protein uL6 alpha-beta" evidence="6">
    <location>
        <begin position="14"/>
        <end position="82"/>
    </location>
</feature>
<dbReference type="PANTHER" id="PTHR11655:SF14">
    <property type="entry name" value="LARGE RIBOSOMAL SUBUNIT PROTEIN UL6M"/>
    <property type="match status" value="1"/>
</dbReference>
<dbReference type="Proteomes" id="UP001165481">
    <property type="component" value="Unassembled WGS sequence"/>
</dbReference>